<keyword evidence="2" id="KW-1185">Reference proteome</keyword>
<keyword evidence="1" id="KW-0328">Glycosyltransferase</keyword>
<proteinExistence type="predicted"/>
<dbReference type="Pfam" id="PF13692">
    <property type="entry name" value="Glyco_trans_1_4"/>
    <property type="match status" value="1"/>
</dbReference>
<dbReference type="GO" id="GO:0016757">
    <property type="term" value="F:glycosyltransferase activity"/>
    <property type="evidence" value="ECO:0007669"/>
    <property type="project" value="UniProtKB-KW"/>
</dbReference>
<dbReference type="EC" id="2.4.-.-" evidence="1"/>
<dbReference type="SUPFAM" id="SSF53756">
    <property type="entry name" value="UDP-Glycosyltransferase/glycogen phosphorylase"/>
    <property type="match status" value="1"/>
</dbReference>
<dbReference type="Proteomes" id="UP001165460">
    <property type="component" value="Unassembled WGS sequence"/>
</dbReference>
<dbReference type="Gene3D" id="3.40.50.2000">
    <property type="entry name" value="Glycogen Phosphorylase B"/>
    <property type="match status" value="1"/>
</dbReference>
<evidence type="ECO:0000313" key="1">
    <source>
        <dbReference type="EMBL" id="MCJ0742544.1"/>
    </source>
</evidence>
<organism evidence="1 2">
    <name type="scientific">Pedobacter montanisoli</name>
    <dbReference type="NCBI Taxonomy" id="2923277"/>
    <lineage>
        <taxon>Bacteria</taxon>
        <taxon>Pseudomonadati</taxon>
        <taxon>Bacteroidota</taxon>
        <taxon>Sphingobacteriia</taxon>
        <taxon>Sphingobacteriales</taxon>
        <taxon>Sphingobacteriaceae</taxon>
        <taxon>Pedobacter</taxon>
    </lineage>
</organism>
<dbReference type="RefSeq" id="WP_243361057.1">
    <property type="nucleotide sequence ID" value="NZ_JALGBH010000001.1"/>
</dbReference>
<accession>A0ABS9ZW55</accession>
<keyword evidence="1" id="KW-0808">Transferase</keyword>
<comment type="caution">
    <text evidence="1">The sequence shown here is derived from an EMBL/GenBank/DDBJ whole genome shotgun (WGS) entry which is preliminary data.</text>
</comment>
<sequence length="414" mass="48315">MVAQKVLFIGLVWPEPTSSAAGTRIIQLVRFFKERNFEVHFASAAQPSDFSFDLHSIGAETHQILLNHSSFNVWIKALQPEIVVFDRFMIEEQYGWRVQQECPETMRILDTEDLHFLRKAREVQQKAGVPFTDEALFSDEAKREIASILRCDLSLIISEEEIRILTEQFKINASILYYLPFLEEEITEDQTKNWNSFEEREGFAFIGNFMHEPNWQTVKTLKTEIWPELRKLLPKASMNIYGSYPPQKALQLNNKTERFFVHGRTDNAQNTLAKHRILLAPITFGAGIKGKFIDAMQTGTPNVTTSVGAESMHKDLPWGGFIENDWKEFCLKAVLLYNHKEEWLKAQQNGTLILNSLYRKTAFEDLFLTNIKEIYHSLPQHRQQNFMGEILKHQSLQSTRYMSLWIEEKNRKDY</sequence>
<gene>
    <name evidence="1" type="ORF">MMF97_07465</name>
</gene>
<dbReference type="EMBL" id="JALGBH010000001">
    <property type="protein sequence ID" value="MCJ0742544.1"/>
    <property type="molecule type" value="Genomic_DNA"/>
</dbReference>
<protein>
    <submittedName>
        <fullName evidence="1">Glycosyltransferase</fullName>
        <ecNumber evidence="1">2.4.-.-</ecNumber>
    </submittedName>
</protein>
<reference evidence="1" key="1">
    <citation type="submission" date="2022-03" db="EMBL/GenBank/DDBJ databases">
        <authorList>
            <person name="Woo C.Y."/>
        </authorList>
    </citation>
    <scope>NUCLEOTIDE SEQUENCE</scope>
    <source>
        <strain evidence="1">CYS-01</strain>
    </source>
</reference>
<name>A0ABS9ZW55_9SPHI</name>
<evidence type="ECO:0000313" key="2">
    <source>
        <dbReference type="Proteomes" id="UP001165460"/>
    </source>
</evidence>